<evidence type="ECO:0000313" key="2">
    <source>
        <dbReference type="EMBL" id="KAI0306963.1"/>
    </source>
</evidence>
<accession>A0AAD4MB93</accession>
<keyword evidence="3" id="KW-1185">Reference proteome</keyword>
<dbReference type="AlphaFoldDB" id="A0AAD4MB93"/>
<gene>
    <name evidence="2" type="ORF">B0F90DRAFT_1683861</name>
</gene>
<feature type="compositionally biased region" description="Polar residues" evidence="1">
    <location>
        <begin position="289"/>
        <end position="305"/>
    </location>
</feature>
<name>A0AAD4MB93_9AGAM</name>
<proteinExistence type="predicted"/>
<dbReference type="Proteomes" id="UP001203297">
    <property type="component" value="Unassembled WGS sequence"/>
</dbReference>
<protein>
    <submittedName>
        <fullName evidence="2">Uncharacterized protein</fullName>
    </submittedName>
</protein>
<evidence type="ECO:0000313" key="3">
    <source>
        <dbReference type="Proteomes" id="UP001203297"/>
    </source>
</evidence>
<organism evidence="2 3">
    <name type="scientific">Multifurca ochricompacta</name>
    <dbReference type="NCBI Taxonomy" id="376703"/>
    <lineage>
        <taxon>Eukaryota</taxon>
        <taxon>Fungi</taxon>
        <taxon>Dikarya</taxon>
        <taxon>Basidiomycota</taxon>
        <taxon>Agaricomycotina</taxon>
        <taxon>Agaricomycetes</taxon>
        <taxon>Russulales</taxon>
        <taxon>Russulaceae</taxon>
        <taxon>Multifurca</taxon>
    </lineage>
</organism>
<dbReference type="EMBL" id="WTXG01000002">
    <property type="protein sequence ID" value="KAI0306963.1"/>
    <property type="molecule type" value="Genomic_DNA"/>
</dbReference>
<evidence type="ECO:0000256" key="1">
    <source>
        <dbReference type="SAM" id="MobiDB-lite"/>
    </source>
</evidence>
<feature type="region of interest" description="Disordered" evidence="1">
    <location>
        <begin position="20"/>
        <end position="46"/>
    </location>
</feature>
<reference evidence="2" key="1">
    <citation type="journal article" date="2022" name="New Phytol.">
        <title>Evolutionary transition to the ectomycorrhizal habit in the genomes of a hyperdiverse lineage of mushroom-forming fungi.</title>
        <authorList>
            <person name="Looney B."/>
            <person name="Miyauchi S."/>
            <person name="Morin E."/>
            <person name="Drula E."/>
            <person name="Courty P.E."/>
            <person name="Kohler A."/>
            <person name="Kuo A."/>
            <person name="LaButti K."/>
            <person name="Pangilinan J."/>
            <person name="Lipzen A."/>
            <person name="Riley R."/>
            <person name="Andreopoulos W."/>
            <person name="He G."/>
            <person name="Johnson J."/>
            <person name="Nolan M."/>
            <person name="Tritt A."/>
            <person name="Barry K.W."/>
            <person name="Grigoriev I.V."/>
            <person name="Nagy L.G."/>
            <person name="Hibbett D."/>
            <person name="Henrissat B."/>
            <person name="Matheny P.B."/>
            <person name="Labbe J."/>
            <person name="Martin F.M."/>
        </authorList>
    </citation>
    <scope>NUCLEOTIDE SEQUENCE</scope>
    <source>
        <strain evidence="2">BPL690</strain>
    </source>
</reference>
<sequence>MRQLISRLLRLRSRSIANANNNNIRPLRPPSKGAKSLRKQLPPSPVFSTRSRSILLDELNPITKPKAYRQHKTLPPQVRLPESQKTRTVSRDGTIEDDVRREMTAEEREWWANPYLRMLSTPLRKCAQSSRYLPSDFMVRLSVKRLLSPQTGAKRPMYTLVPDGVQHPKFKILDSRKGHYVVCRRAAMQEFDKRGAYRRLLPATIRLPSSLSDYIGHLLRLRVLQELELLIERLQARPQGAEEFPLLRRLTWKEFLAIRTGKPIEDQDAVAVLVVPPLNRDPATKERPVSNTSPLPEPSLKQSTTSKRHPLPPSTMCYALTPKDYEGLPDVLTPMKVPLYNSVSLFPSRGQRAALHERLCKLLMIERRARWRQYNPTSTSELGICRPITRCAASPAFLLRSGAETVLREDTVPIAIALWRLRMWEGDSWERGEGMWATIL</sequence>
<comment type="caution">
    <text evidence="2">The sequence shown here is derived from an EMBL/GenBank/DDBJ whole genome shotgun (WGS) entry which is preliminary data.</text>
</comment>
<feature type="region of interest" description="Disordered" evidence="1">
    <location>
        <begin position="281"/>
        <end position="315"/>
    </location>
</feature>